<evidence type="ECO:0000256" key="3">
    <source>
        <dbReference type="SAM" id="SignalP"/>
    </source>
</evidence>
<gene>
    <name evidence="4" type="ORF">VO63_04020</name>
</gene>
<evidence type="ECO:0000256" key="1">
    <source>
        <dbReference type="SAM" id="MobiDB-lite"/>
    </source>
</evidence>
<evidence type="ECO:0000313" key="4">
    <source>
        <dbReference type="EMBL" id="KKZ75119.1"/>
    </source>
</evidence>
<feature type="signal peptide" evidence="3">
    <location>
        <begin position="1"/>
        <end position="32"/>
    </location>
</feature>
<proteinExistence type="predicted"/>
<organism evidence="4 5">
    <name type="scientific">Streptomyces showdoensis</name>
    <dbReference type="NCBI Taxonomy" id="68268"/>
    <lineage>
        <taxon>Bacteria</taxon>
        <taxon>Bacillati</taxon>
        <taxon>Actinomycetota</taxon>
        <taxon>Actinomycetes</taxon>
        <taxon>Kitasatosporales</taxon>
        <taxon>Streptomycetaceae</taxon>
        <taxon>Streptomyces</taxon>
    </lineage>
</organism>
<keyword evidence="2" id="KW-0812">Transmembrane</keyword>
<keyword evidence="2" id="KW-1133">Transmembrane helix</keyword>
<evidence type="ECO:0000256" key="2">
    <source>
        <dbReference type="SAM" id="Phobius"/>
    </source>
</evidence>
<accession>A0A2P2GW59</accession>
<reference evidence="4 5" key="1">
    <citation type="submission" date="2015-05" db="EMBL/GenBank/DDBJ databases">
        <title>Draft Genome assembly of Streptomyces showdoensis.</title>
        <authorList>
            <person name="Thapa K.K."/>
            <person name="Metsa-Ketela M."/>
        </authorList>
    </citation>
    <scope>NUCLEOTIDE SEQUENCE [LARGE SCALE GENOMIC DNA]</scope>
    <source>
        <strain evidence="4 5">ATCC 15227</strain>
    </source>
</reference>
<keyword evidence="3" id="KW-0732">Signal</keyword>
<feature type="compositionally biased region" description="Pro residues" evidence="1">
    <location>
        <begin position="690"/>
        <end position="700"/>
    </location>
</feature>
<feature type="compositionally biased region" description="Gly residues" evidence="1">
    <location>
        <begin position="706"/>
        <end position="716"/>
    </location>
</feature>
<dbReference type="NCBIfam" id="TIGR01167">
    <property type="entry name" value="LPXTG_anchor"/>
    <property type="match status" value="1"/>
</dbReference>
<comment type="caution">
    <text evidence="4">The sequence shown here is derived from an EMBL/GenBank/DDBJ whole genome shotgun (WGS) entry which is preliminary data.</text>
</comment>
<sequence>MRVRLAAVVLGTSLLAVGLPVGLSGAQPEAQAAPVKRCQDKFGTSPTEPPRNTLPGYKPAGPDQWQTPDAEKLFYDFEQPTLNVTDLKVPGDVAKYGTDTGKYKIGTPEHAFASWNNRQASRNPYKGNFEFWLQDVYIENNARNRRGGGYEREVVRHFKLGGVNWLCETYLRDIDPRLDKELRQVLGDKVVGPNGRRFDAVDPRTKTVYEFKSGIDPKPGQLKVDAELVRRGWRVVYIHGQDPTDKIKAMYRAAGIDYYRHGATPAPYAPGNQYKSRFPGLFSANPARPSTGAGNDLISRSMPTPEDVRRRQEAARPFQQNGKNALRGPGGVDFTSLELRYVGQNETGSLNYSFSAKNTDEEENPGFGGKEKAQMASDAFFTWLALKPEKFWVNLNPDEPDRIMDRAFGKTDAGRVLLDADLEMKHDFSRAMDPKTPAGAEFWKNLTHKNNRICLHGIRNWITPQPAKVREQDGGIFILDAPLKVNSVPQETRTQPPGEQCTLTEAEIQHNQRLVERLLVPIVEKKIAEGPAYADLRRVYASRVAAEWVKQQDAKKPGEFHRIIGSDDASRWPIRGAKWDSYEVWKNYRKSFMEGDYKYEYKEGEYVYTLTVGGVDFSKSPKKNITRTQFAAEKPNLSDVTKGSRAEVLGYKESGTSLLGGDTAVRKAGPKPTPTGPTPGPSKPGGHPSTTPPATTPAPNRPGEQGTNGGGSGGGNLADTGSSTPVGLITGLAALLAAAGAALLWRKRGRGASRH</sequence>
<keyword evidence="5" id="KW-1185">Reference proteome</keyword>
<feature type="region of interest" description="Disordered" evidence="1">
    <location>
        <begin position="26"/>
        <end position="63"/>
    </location>
</feature>
<keyword evidence="2" id="KW-0472">Membrane</keyword>
<evidence type="ECO:0008006" key="6">
    <source>
        <dbReference type="Google" id="ProtNLM"/>
    </source>
</evidence>
<evidence type="ECO:0000313" key="5">
    <source>
        <dbReference type="Proteomes" id="UP000265325"/>
    </source>
</evidence>
<feature type="chain" id="PRO_5015144362" description="Gram-positive cocci surface proteins LPxTG domain-containing protein" evidence="3">
    <location>
        <begin position="33"/>
        <end position="755"/>
    </location>
</feature>
<feature type="region of interest" description="Disordered" evidence="1">
    <location>
        <begin position="651"/>
        <end position="724"/>
    </location>
</feature>
<feature type="transmembrane region" description="Helical" evidence="2">
    <location>
        <begin position="726"/>
        <end position="745"/>
    </location>
</feature>
<dbReference type="EMBL" id="LAQS01000005">
    <property type="protein sequence ID" value="KKZ75119.1"/>
    <property type="molecule type" value="Genomic_DNA"/>
</dbReference>
<protein>
    <recommendedName>
        <fullName evidence="6">Gram-positive cocci surface proteins LPxTG domain-containing protein</fullName>
    </recommendedName>
</protein>
<name>A0A2P2GW59_STREW</name>
<feature type="compositionally biased region" description="Pro residues" evidence="1">
    <location>
        <begin position="671"/>
        <end position="682"/>
    </location>
</feature>
<dbReference type="AlphaFoldDB" id="A0A2P2GW59"/>
<dbReference type="Proteomes" id="UP000265325">
    <property type="component" value="Unassembled WGS sequence"/>
</dbReference>